<evidence type="ECO:0000313" key="4">
    <source>
        <dbReference type="WBParaSite" id="DME_0000121201-mRNA-1"/>
    </source>
</evidence>
<dbReference type="AlphaFoldDB" id="A0A0N4U3B3"/>
<evidence type="ECO:0000313" key="2">
    <source>
        <dbReference type="Proteomes" id="UP000038040"/>
    </source>
</evidence>
<dbReference type="Proteomes" id="UP000274756">
    <property type="component" value="Unassembled WGS sequence"/>
</dbReference>
<dbReference type="WBParaSite" id="DME_0000121201-mRNA-1">
    <property type="protein sequence ID" value="DME_0000121201-mRNA-1"/>
    <property type="gene ID" value="DME_0000121201"/>
</dbReference>
<dbReference type="Proteomes" id="UP000038040">
    <property type="component" value="Unplaced"/>
</dbReference>
<organism evidence="2 4">
    <name type="scientific">Dracunculus medinensis</name>
    <name type="common">Guinea worm</name>
    <dbReference type="NCBI Taxonomy" id="318479"/>
    <lineage>
        <taxon>Eukaryota</taxon>
        <taxon>Metazoa</taxon>
        <taxon>Ecdysozoa</taxon>
        <taxon>Nematoda</taxon>
        <taxon>Chromadorea</taxon>
        <taxon>Rhabditida</taxon>
        <taxon>Spirurina</taxon>
        <taxon>Dracunculoidea</taxon>
        <taxon>Dracunculidae</taxon>
        <taxon>Dracunculus</taxon>
    </lineage>
</organism>
<accession>A0A0N4U3B3</accession>
<protein>
    <submittedName>
        <fullName evidence="4">Transcriptional regulator</fullName>
    </submittedName>
</protein>
<sequence length="45" mass="5120">MPGSKFYDGKKIILPISSDSTIQLYDHWIHQGISSLIAIYGKKRL</sequence>
<dbReference type="EMBL" id="UYYG01001152">
    <property type="protein sequence ID" value="VDN55599.1"/>
    <property type="molecule type" value="Genomic_DNA"/>
</dbReference>
<keyword evidence="3" id="KW-1185">Reference proteome</keyword>
<evidence type="ECO:0000313" key="3">
    <source>
        <dbReference type="Proteomes" id="UP000274756"/>
    </source>
</evidence>
<reference evidence="1 3" key="2">
    <citation type="submission" date="2018-11" db="EMBL/GenBank/DDBJ databases">
        <authorList>
            <consortium name="Pathogen Informatics"/>
        </authorList>
    </citation>
    <scope>NUCLEOTIDE SEQUENCE [LARGE SCALE GENOMIC DNA]</scope>
</reference>
<reference evidence="4" key="1">
    <citation type="submission" date="2017-02" db="UniProtKB">
        <authorList>
            <consortium name="WormBaseParasite"/>
        </authorList>
    </citation>
    <scope>IDENTIFICATION</scope>
</reference>
<evidence type="ECO:0000313" key="1">
    <source>
        <dbReference type="EMBL" id="VDN55599.1"/>
    </source>
</evidence>
<name>A0A0N4U3B3_DRAME</name>
<dbReference type="OrthoDB" id="5810331at2759"/>
<proteinExistence type="predicted"/>
<gene>
    <name evidence="1" type="ORF">DME_LOCUS5572</name>
</gene>